<accession>A0A1H8AFA4</accession>
<feature type="binding site" evidence="3">
    <location>
        <position position="150"/>
    </location>
    <ligand>
        <name>a divalent metal cation</name>
        <dbReference type="ChEBI" id="CHEBI:60240"/>
    </ligand>
</feature>
<feature type="binding site" evidence="3">
    <location>
        <position position="104"/>
    </location>
    <ligand>
        <name>substrate</name>
    </ligand>
</feature>
<dbReference type="Proteomes" id="UP000198953">
    <property type="component" value="Unassembled WGS sequence"/>
</dbReference>
<feature type="active site" description="Proton donor/acceptor" evidence="2">
    <location>
        <position position="198"/>
    </location>
</feature>
<proteinExistence type="inferred from homology"/>
<name>A0A1H8AFA4_9ACTN</name>
<feature type="binding site" evidence="3">
    <location>
        <position position="102"/>
    </location>
    <ligand>
        <name>substrate</name>
    </ligand>
</feature>
<gene>
    <name evidence="5" type="ORF">SAMN05660976_05778</name>
</gene>
<sequence length="288" mass="30755">MVVRRFTAAALTGPVSDHGEGPVWHPSWPGPRWVDMLAGDILTLDERSGRVDRRHVGDIAAALRPRTGGGVVVATRRRFVLLDADLHVERRLPPLWTDPDVRMNDGGCDPFGRFYCGSMHDEARPGAGTLYRLDPDGTAGPVLGGLTISNGIDFSPDGRLAYFTDSATRRIDVFGYAENGFAERRRFVQVPVEAGLPDGLTVDSAGNVWVALWGGAAVRRYRASGDLDAVIELPVSQVSACTLGGEGLRTLYVTTSAHGVDPAEEPAAGSLFAARVDVPGKPALGYHG</sequence>
<comment type="cofactor">
    <cofactor evidence="3">
        <name>Zn(2+)</name>
        <dbReference type="ChEBI" id="CHEBI:29105"/>
    </cofactor>
    <text evidence="3">Binds 1 divalent metal cation per subunit.</text>
</comment>
<dbReference type="GO" id="GO:0004341">
    <property type="term" value="F:gluconolactonase activity"/>
    <property type="evidence" value="ECO:0007669"/>
    <property type="project" value="TreeGrafter"/>
</dbReference>
<dbReference type="Gene3D" id="2.120.10.30">
    <property type="entry name" value="TolB, C-terminal domain"/>
    <property type="match status" value="1"/>
</dbReference>
<organism evidence="5 6">
    <name type="scientific">Nonomuraea pusilla</name>
    <dbReference type="NCBI Taxonomy" id="46177"/>
    <lineage>
        <taxon>Bacteria</taxon>
        <taxon>Bacillati</taxon>
        <taxon>Actinomycetota</taxon>
        <taxon>Actinomycetes</taxon>
        <taxon>Streptosporangiales</taxon>
        <taxon>Streptosporangiaceae</taxon>
        <taxon>Nonomuraea</taxon>
    </lineage>
</organism>
<feature type="domain" description="SMP-30/Gluconolactonase/LRE-like region" evidence="4">
    <location>
        <begin position="19"/>
        <end position="256"/>
    </location>
</feature>
<dbReference type="AlphaFoldDB" id="A0A1H8AFA4"/>
<feature type="binding site" evidence="3">
    <location>
        <position position="198"/>
    </location>
    <ligand>
        <name>a divalent metal cation</name>
        <dbReference type="ChEBI" id="CHEBI:60240"/>
    </ligand>
</feature>
<protein>
    <submittedName>
        <fullName evidence="5">Sugar lactone lactonase YvrE</fullName>
    </submittedName>
</protein>
<dbReference type="InterPro" id="IPR013658">
    <property type="entry name" value="SGL"/>
</dbReference>
<dbReference type="PANTHER" id="PTHR10907:SF47">
    <property type="entry name" value="REGUCALCIN"/>
    <property type="match status" value="1"/>
</dbReference>
<dbReference type="RefSeq" id="WP_091103846.1">
    <property type="nucleotide sequence ID" value="NZ_FOBF01000016.1"/>
</dbReference>
<reference evidence="5 6" key="1">
    <citation type="submission" date="2016-10" db="EMBL/GenBank/DDBJ databases">
        <authorList>
            <person name="de Groot N.N."/>
        </authorList>
    </citation>
    <scope>NUCLEOTIDE SEQUENCE [LARGE SCALE GENOMIC DNA]</scope>
    <source>
        <strain evidence="5 6">DSM 43357</strain>
    </source>
</reference>
<dbReference type="PRINTS" id="PR01790">
    <property type="entry name" value="SMP30FAMILY"/>
</dbReference>
<dbReference type="EMBL" id="FOBF01000016">
    <property type="protein sequence ID" value="SEM68217.1"/>
    <property type="molecule type" value="Genomic_DNA"/>
</dbReference>
<keyword evidence="6" id="KW-1185">Reference proteome</keyword>
<feature type="binding site" evidence="3">
    <location>
        <position position="20"/>
    </location>
    <ligand>
        <name>a divalent metal cation</name>
        <dbReference type="ChEBI" id="CHEBI:60240"/>
    </ligand>
</feature>
<evidence type="ECO:0000256" key="1">
    <source>
        <dbReference type="ARBA" id="ARBA00008853"/>
    </source>
</evidence>
<feature type="binding site" evidence="3">
    <location>
        <position position="122"/>
    </location>
    <ligand>
        <name>substrate</name>
    </ligand>
</feature>
<dbReference type="SUPFAM" id="SSF63829">
    <property type="entry name" value="Calcium-dependent phosphotriesterase"/>
    <property type="match status" value="1"/>
</dbReference>
<keyword evidence="3" id="KW-0479">Metal-binding</keyword>
<dbReference type="GO" id="GO:0005509">
    <property type="term" value="F:calcium ion binding"/>
    <property type="evidence" value="ECO:0007669"/>
    <property type="project" value="TreeGrafter"/>
</dbReference>
<dbReference type="Pfam" id="PF08450">
    <property type="entry name" value="SGL"/>
    <property type="match status" value="1"/>
</dbReference>
<evidence type="ECO:0000259" key="4">
    <source>
        <dbReference type="Pfam" id="PF08450"/>
    </source>
</evidence>
<comment type="similarity">
    <text evidence="1">Belongs to the SMP-30/CGR1 family.</text>
</comment>
<evidence type="ECO:0000313" key="5">
    <source>
        <dbReference type="EMBL" id="SEM68217.1"/>
    </source>
</evidence>
<dbReference type="OrthoDB" id="2633250at2"/>
<dbReference type="InterPro" id="IPR011042">
    <property type="entry name" value="6-blade_b-propeller_TolB-like"/>
</dbReference>
<dbReference type="STRING" id="46177.SAMN05660976_05778"/>
<keyword evidence="3" id="KW-0862">Zinc</keyword>
<evidence type="ECO:0000313" key="6">
    <source>
        <dbReference type="Proteomes" id="UP000198953"/>
    </source>
</evidence>
<dbReference type="GO" id="GO:0019853">
    <property type="term" value="P:L-ascorbic acid biosynthetic process"/>
    <property type="evidence" value="ECO:0007669"/>
    <property type="project" value="TreeGrafter"/>
</dbReference>
<evidence type="ECO:0000256" key="3">
    <source>
        <dbReference type="PIRSR" id="PIRSR605511-2"/>
    </source>
</evidence>
<dbReference type="PANTHER" id="PTHR10907">
    <property type="entry name" value="REGUCALCIN"/>
    <property type="match status" value="1"/>
</dbReference>
<dbReference type="InterPro" id="IPR005511">
    <property type="entry name" value="SMP-30"/>
</dbReference>
<evidence type="ECO:0000256" key="2">
    <source>
        <dbReference type="PIRSR" id="PIRSR605511-1"/>
    </source>
</evidence>